<dbReference type="Proteomes" id="UP000238589">
    <property type="component" value="Unassembled WGS sequence"/>
</dbReference>
<organism evidence="2 3">
    <name type="scientific">Malikia granosa</name>
    <dbReference type="NCBI Taxonomy" id="263067"/>
    <lineage>
        <taxon>Bacteria</taxon>
        <taxon>Pseudomonadati</taxon>
        <taxon>Pseudomonadota</taxon>
        <taxon>Betaproteobacteria</taxon>
        <taxon>Burkholderiales</taxon>
        <taxon>Comamonadaceae</taxon>
        <taxon>Malikia</taxon>
    </lineage>
</organism>
<dbReference type="AlphaFoldDB" id="A0A2S9K2U0"/>
<protein>
    <recommendedName>
        <fullName evidence="1">DUF5710 domain-containing protein</fullName>
    </recommendedName>
</protein>
<reference evidence="2 3" key="1">
    <citation type="submission" date="2018-03" db="EMBL/GenBank/DDBJ databases">
        <title>Comparative genomics illustrates the genes involved in a hyperalkaliphilic mechanisms of Serpentinomonas isolated from highly-alkaline calcium-rich serpentinized springs.</title>
        <authorList>
            <person name="Suzuki S."/>
            <person name="Ishii S."/>
            <person name="Walworth N."/>
            <person name="Bird L."/>
            <person name="Kuenen J.G."/>
            <person name="Nealson K.H."/>
        </authorList>
    </citation>
    <scope>NUCLEOTIDE SEQUENCE [LARGE SCALE GENOMIC DNA]</scope>
    <source>
        <strain evidence="2 3">P1</strain>
    </source>
</reference>
<dbReference type="Pfam" id="PF18974">
    <property type="entry name" value="DUF5710"/>
    <property type="match status" value="1"/>
</dbReference>
<dbReference type="InterPro" id="IPR043764">
    <property type="entry name" value="DUF5710"/>
</dbReference>
<name>A0A2S9K2U0_9BURK</name>
<evidence type="ECO:0000313" key="2">
    <source>
        <dbReference type="EMBL" id="PRD64692.1"/>
    </source>
</evidence>
<dbReference type="RefSeq" id="WP_105749046.1">
    <property type="nucleotide sequence ID" value="NZ_PVLQ01000053.1"/>
</dbReference>
<accession>A0A2S9K2U0</accession>
<proteinExistence type="predicted"/>
<feature type="domain" description="DUF5710" evidence="1">
    <location>
        <begin position="2"/>
        <end position="44"/>
    </location>
</feature>
<dbReference type="EMBL" id="PVLQ01000053">
    <property type="protein sequence ID" value="PRD64692.1"/>
    <property type="molecule type" value="Genomic_DNA"/>
</dbReference>
<comment type="caution">
    <text evidence="2">The sequence shown here is derived from an EMBL/GenBank/DDBJ whole genome shotgun (WGS) entry which is preliminary data.</text>
</comment>
<sequence>MRINLKTPFAEKDEAKALGARWDPKKKCWYIQNVANLTPFARWISDSPRSPSSGQSNGPVVTGGPVVAGCGCQVLPWEDCEHSAKV</sequence>
<dbReference type="OrthoDB" id="7235451at2"/>
<evidence type="ECO:0000259" key="1">
    <source>
        <dbReference type="Pfam" id="PF18974"/>
    </source>
</evidence>
<keyword evidence="3" id="KW-1185">Reference proteome</keyword>
<evidence type="ECO:0000313" key="3">
    <source>
        <dbReference type="Proteomes" id="UP000238589"/>
    </source>
</evidence>
<gene>
    <name evidence="2" type="ORF">C6P64_13275</name>
</gene>